<dbReference type="EMBL" id="JAGSMN010000506">
    <property type="protein sequence ID" value="MBR7675641.1"/>
    <property type="molecule type" value="Genomic_DNA"/>
</dbReference>
<name>A0A8T4ITF0_9ACTN</name>
<dbReference type="Gene3D" id="1.10.10.2840">
    <property type="entry name" value="PucR C-terminal helix-turn-helix domain"/>
    <property type="match status" value="1"/>
</dbReference>
<sequence length="221" mass="23826">PPGGSRVVAVAALDGAEGLPEQVRERLAESGTPLPVARTYGAVLVVAPERVWRKVALSLLALERPVHLGVSETLADDDDLDAATADALAALRQLRHHAAPPGSELSAAEFTLPMWLADAAHRAALSRRIPASFVRLREHPTLSSTLAAWLVHDCDVRRVASSLHIHPNTVRYRLSRVEQITQHSLSEMPVLTALYLTVLAFPATMGLPPETVGLIHATARR</sequence>
<comment type="caution">
    <text evidence="2">The sequence shown here is derived from an EMBL/GenBank/DDBJ whole genome shotgun (WGS) entry which is preliminary data.</text>
</comment>
<feature type="domain" description="PucR C-terminal helix-turn-helix" evidence="1">
    <location>
        <begin position="144"/>
        <end position="199"/>
    </location>
</feature>
<feature type="non-terminal residue" evidence="2">
    <location>
        <position position="1"/>
    </location>
</feature>
<dbReference type="AlphaFoldDB" id="A0A8T4ITF0"/>
<dbReference type="Proteomes" id="UP000675554">
    <property type="component" value="Unassembled WGS sequence"/>
</dbReference>
<dbReference type="PANTHER" id="PTHR33744">
    <property type="entry name" value="CARBOHYDRATE DIACID REGULATOR"/>
    <property type="match status" value="1"/>
</dbReference>
<reference evidence="2" key="1">
    <citation type="submission" date="2021-04" db="EMBL/GenBank/DDBJ databases">
        <title>Sequencing of actinobacteria type strains.</title>
        <authorList>
            <person name="Nguyen G.-S."/>
            <person name="Wentzel A."/>
        </authorList>
    </citation>
    <scope>NUCLEOTIDE SEQUENCE</scope>
    <source>
        <strain evidence="2">DSM 42095</strain>
    </source>
</reference>
<proteinExistence type="predicted"/>
<evidence type="ECO:0000313" key="2">
    <source>
        <dbReference type="EMBL" id="MBR7675641.1"/>
    </source>
</evidence>
<organism evidence="2 3">
    <name type="scientific">Streptomyces daliensis</name>
    <dbReference type="NCBI Taxonomy" id="299421"/>
    <lineage>
        <taxon>Bacteria</taxon>
        <taxon>Bacillati</taxon>
        <taxon>Actinomycetota</taxon>
        <taxon>Actinomycetes</taxon>
        <taxon>Kitasatosporales</taxon>
        <taxon>Streptomycetaceae</taxon>
        <taxon>Streptomyces</taxon>
    </lineage>
</organism>
<evidence type="ECO:0000259" key="1">
    <source>
        <dbReference type="Pfam" id="PF13556"/>
    </source>
</evidence>
<evidence type="ECO:0000313" key="3">
    <source>
        <dbReference type="Proteomes" id="UP000675554"/>
    </source>
</evidence>
<keyword evidence="3" id="KW-1185">Reference proteome</keyword>
<protein>
    <submittedName>
        <fullName evidence="2">Helix-turn-helix domain-containing protein</fullName>
    </submittedName>
</protein>
<dbReference type="InterPro" id="IPR025736">
    <property type="entry name" value="PucR_C-HTH_dom"/>
</dbReference>
<dbReference type="Pfam" id="PF13556">
    <property type="entry name" value="HTH_30"/>
    <property type="match status" value="1"/>
</dbReference>
<gene>
    <name evidence="2" type="ORF">KDA82_22000</name>
</gene>
<dbReference type="InterPro" id="IPR051448">
    <property type="entry name" value="CdaR-like_regulators"/>
</dbReference>
<accession>A0A8T4ITF0</accession>
<dbReference type="InterPro" id="IPR042070">
    <property type="entry name" value="PucR_C-HTH_sf"/>
</dbReference>